<dbReference type="AlphaFoldDB" id="A0A1M4UXL2"/>
<dbReference type="Proteomes" id="UP000184035">
    <property type="component" value="Unassembled WGS sequence"/>
</dbReference>
<name>A0A1M4UXL2_9CLOT</name>
<dbReference type="RefSeq" id="WP_159429640.1">
    <property type="nucleotide sequence ID" value="NZ_FQVM01000006.1"/>
</dbReference>
<sequence>MAYKEIVINKKTKIIIAEPKFSGISKEEQKELLKKAILTLMPGYELDEIKEEI</sequence>
<evidence type="ECO:0000313" key="1">
    <source>
        <dbReference type="EMBL" id="SHE61464.1"/>
    </source>
</evidence>
<gene>
    <name evidence="1" type="ORF">SAMN05443638_10649</name>
</gene>
<accession>A0A1M4UXL2</accession>
<dbReference type="EMBL" id="FQVM01000006">
    <property type="protein sequence ID" value="SHE61464.1"/>
    <property type="molecule type" value="Genomic_DNA"/>
</dbReference>
<keyword evidence="2" id="KW-1185">Reference proteome</keyword>
<dbReference type="STRING" id="1533.SAMN05443638_10649"/>
<evidence type="ECO:0000313" key="2">
    <source>
        <dbReference type="Proteomes" id="UP000184035"/>
    </source>
</evidence>
<proteinExistence type="predicted"/>
<protein>
    <submittedName>
        <fullName evidence="1">Uncharacterized protein</fullName>
    </submittedName>
</protein>
<organism evidence="1 2">
    <name type="scientific">Clostridium fallax</name>
    <dbReference type="NCBI Taxonomy" id="1533"/>
    <lineage>
        <taxon>Bacteria</taxon>
        <taxon>Bacillati</taxon>
        <taxon>Bacillota</taxon>
        <taxon>Clostridia</taxon>
        <taxon>Eubacteriales</taxon>
        <taxon>Clostridiaceae</taxon>
        <taxon>Clostridium</taxon>
    </lineage>
</organism>
<reference evidence="1 2" key="1">
    <citation type="submission" date="2016-11" db="EMBL/GenBank/DDBJ databases">
        <authorList>
            <person name="Jaros S."/>
            <person name="Januszkiewicz K."/>
            <person name="Wedrychowicz H."/>
        </authorList>
    </citation>
    <scope>NUCLEOTIDE SEQUENCE [LARGE SCALE GENOMIC DNA]</scope>
    <source>
        <strain evidence="1 2">DSM 2631</strain>
    </source>
</reference>